<accession>A0A7G6X527</accession>
<dbReference type="Pfam" id="PF00528">
    <property type="entry name" value="BPD_transp_1"/>
    <property type="match status" value="1"/>
</dbReference>
<dbReference type="InterPro" id="IPR035906">
    <property type="entry name" value="MetI-like_sf"/>
</dbReference>
<dbReference type="PANTHER" id="PTHR30151">
    <property type="entry name" value="ALKANE SULFONATE ABC TRANSPORTER-RELATED, MEMBRANE SUBUNIT"/>
    <property type="match status" value="1"/>
</dbReference>
<feature type="domain" description="ABC transmembrane type-1" evidence="8">
    <location>
        <begin position="68"/>
        <end position="248"/>
    </location>
</feature>
<evidence type="ECO:0000256" key="5">
    <source>
        <dbReference type="ARBA" id="ARBA00022989"/>
    </source>
</evidence>
<evidence type="ECO:0000256" key="4">
    <source>
        <dbReference type="ARBA" id="ARBA00022692"/>
    </source>
</evidence>
<keyword evidence="6 7" id="KW-0472">Membrane</keyword>
<organism evidence="9 10">
    <name type="scientific">Kribbella qitaiheensis</name>
    <dbReference type="NCBI Taxonomy" id="1544730"/>
    <lineage>
        <taxon>Bacteria</taxon>
        <taxon>Bacillati</taxon>
        <taxon>Actinomycetota</taxon>
        <taxon>Actinomycetes</taxon>
        <taxon>Propionibacteriales</taxon>
        <taxon>Kribbellaceae</taxon>
        <taxon>Kribbella</taxon>
    </lineage>
</organism>
<dbReference type="Proteomes" id="UP000515563">
    <property type="component" value="Chromosome"/>
</dbReference>
<keyword evidence="5 7" id="KW-1133">Transmembrane helix</keyword>
<gene>
    <name evidence="9" type="ORF">F1D05_29765</name>
</gene>
<keyword evidence="4 7" id="KW-0812">Transmembrane</keyword>
<feature type="transmembrane region" description="Helical" evidence="7">
    <location>
        <begin position="195"/>
        <end position="219"/>
    </location>
</feature>
<keyword evidence="10" id="KW-1185">Reference proteome</keyword>
<dbReference type="SUPFAM" id="SSF161098">
    <property type="entry name" value="MetI-like"/>
    <property type="match status" value="1"/>
</dbReference>
<evidence type="ECO:0000256" key="3">
    <source>
        <dbReference type="ARBA" id="ARBA00022475"/>
    </source>
</evidence>
<dbReference type="Gene3D" id="1.10.3720.10">
    <property type="entry name" value="MetI-like"/>
    <property type="match status" value="1"/>
</dbReference>
<proteinExistence type="inferred from homology"/>
<feature type="transmembrane region" description="Helical" evidence="7">
    <location>
        <begin position="72"/>
        <end position="96"/>
    </location>
</feature>
<dbReference type="AlphaFoldDB" id="A0A7G6X527"/>
<dbReference type="RefSeq" id="WP_185443742.1">
    <property type="nucleotide sequence ID" value="NZ_CP043661.1"/>
</dbReference>
<feature type="transmembrane region" description="Helical" evidence="7">
    <location>
        <begin position="20"/>
        <end position="36"/>
    </location>
</feature>
<dbReference type="GO" id="GO:0055085">
    <property type="term" value="P:transmembrane transport"/>
    <property type="evidence" value="ECO:0007669"/>
    <property type="project" value="InterPro"/>
</dbReference>
<dbReference type="PROSITE" id="PS50928">
    <property type="entry name" value="ABC_TM1"/>
    <property type="match status" value="1"/>
</dbReference>
<dbReference type="GO" id="GO:0005886">
    <property type="term" value="C:plasma membrane"/>
    <property type="evidence" value="ECO:0007669"/>
    <property type="project" value="UniProtKB-SubCell"/>
</dbReference>
<dbReference type="PANTHER" id="PTHR30151:SF0">
    <property type="entry name" value="ABC TRANSPORTER PERMEASE PROTEIN MJ0413-RELATED"/>
    <property type="match status" value="1"/>
</dbReference>
<feature type="transmembrane region" description="Helical" evidence="7">
    <location>
        <begin position="117"/>
        <end position="146"/>
    </location>
</feature>
<comment type="similarity">
    <text evidence="7">Belongs to the binding-protein-dependent transport system permease family.</text>
</comment>
<reference evidence="9 10" key="2">
    <citation type="journal article" date="2020" name="Microbiol. Resour. Announc.">
        <title>Antarctic desert soil bacteria exhibit high novel natural product potential, evaluated through long-read genome sequencing and comparative genomics.</title>
        <authorList>
            <person name="Benaud N."/>
            <person name="Edwards R.J."/>
            <person name="Amos T.G."/>
            <person name="D'Agostino P.M."/>
            <person name="Gutierrez-Chavez C."/>
            <person name="Montgomery K."/>
            <person name="Nicetic I."/>
            <person name="Ferrari B.C."/>
        </authorList>
    </citation>
    <scope>NUCLEOTIDE SEQUENCE [LARGE SCALE GENOMIC DNA]</scope>
    <source>
        <strain evidence="9 10">SPB151</strain>
    </source>
</reference>
<evidence type="ECO:0000256" key="6">
    <source>
        <dbReference type="ARBA" id="ARBA00023136"/>
    </source>
</evidence>
<dbReference type="EMBL" id="CP043661">
    <property type="protein sequence ID" value="QNE21342.1"/>
    <property type="molecule type" value="Genomic_DNA"/>
</dbReference>
<evidence type="ECO:0000313" key="10">
    <source>
        <dbReference type="Proteomes" id="UP000515563"/>
    </source>
</evidence>
<reference evidence="10" key="1">
    <citation type="submission" date="2019-09" db="EMBL/GenBank/DDBJ databases">
        <title>Antimicrobial potential of Antarctic Bacteria.</title>
        <authorList>
            <person name="Benaud N."/>
            <person name="Edwards R.J."/>
            <person name="Ferrari B.C."/>
        </authorList>
    </citation>
    <scope>NUCLEOTIDE SEQUENCE [LARGE SCALE GENOMIC DNA]</scope>
    <source>
        <strain evidence="10">SPB151</strain>
    </source>
</reference>
<dbReference type="InterPro" id="IPR000515">
    <property type="entry name" value="MetI-like"/>
</dbReference>
<protein>
    <submittedName>
        <fullName evidence="9">ABC transporter permease</fullName>
    </submittedName>
</protein>
<evidence type="ECO:0000313" key="9">
    <source>
        <dbReference type="EMBL" id="QNE21342.1"/>
    </source>
</evidence>
<name>A0A7G6X527_9ACTN</name>
<evidence type="ECO:0000256" key="2">
    <source>
        <dbReference type="ARBA" id="ARBA00022448"/>
    </source>
</evidence>
<comment type="subcellular location">
    <subcellularLocation>
        <location evidence="1 7">Cell membrane</location>
        <topology evidence="1 7">Multi-pass membrane protein</topology>
    </subcellularLocation>
</comment>
<dbReference type="KEGG" id="kqi:F1D05_29765"/>
<evidence type="ECO:0000256" key="1">
    <source>
        <dbReference type="ARBA" id="ARBA00004651"/>
    </source>
</evidence>
<evidence type="ECO:0000259" key="8">
    <source>
        <dbReference type="PROSITE" id="PS50928"/>
    </source>
</evidence>
<keyword evidence="2 7" id="KW-0813">Transport</keyword>
<evidence type="ECO:0000256" key="7">
    <source>
        <dbReference type="RuleBase" id="RU363032"/>
    </source>
</evidence>
<keyword evidence="3" id="KW-1003">Cell membrane</keyword>
<sequence length="267" mass="27994">MARSTSNSVTTIGRRAGNSAIELAVPVLTVAVWWVASSGSTSLYFPPLSEIVATLWDVWFGSNFVSDAVPSLWHLGVGYGLAVVAGISLGVVLGLIPPLAAAMNPLLETLRAVPGLALIPAALLVLGIGPTMQVVTIASAAVWPILLNTVDGVRGIDPLVGDAARSYRIGWTDRTFRLIIPAASPQIVAGLRTSVSVAVVMVVVSEMVGATHGIGYQLLHAQRSFDITGMWASMVLLGVLGYVLNVAFRGFERVVLGWHRGMTGTQG</sequence>
<feature type="transmembrane region" description="Helical" evidence="7">
    <location>
        <begin position="231"/>
        <end position="251"/>
    </location>
</feature>